<evidence type="ECO:0000313" key="1">
    <source>
        <dbReference type="EMBL" id="MCZ0962489.1"/>
    </source>
</evidence>
<dbReference type="RefSeq" id="WP_268942514.1">
    <property type="nucleotide sequence ID" value="NZ_JAPTYD010000017.1"/>
</dbReference>
<proteinExistence type="predicted"/>
<reference evidence="1" key="1">
    <citation type="submission" date="2022-12" db="EMBL/GenBank/DDBJ databases">
        <title>Paracoccus sp. EF6 isolated from a lake water.</title>
        <authorList>
            <person name="Liu H."/>
        </authorList>
    </citation>
    <scope>NUCLEOTIDE SEQUENCE</scope>
    <source>
        <strain evidence="1">EF6</strain>
    </source>
</reference>
<keyword evidence="2" id="KW-1185">Reference proteome</keyword>
<gene>
    <name evidence="1" type="ORF">OU682_12755</name>
</gene>
<comment type="caution">
    <text evidence="1">The sequence shown here is derived from an EMBL/GenBank/DDBJ whole genome shotgun (WGS) entry which is preliminary data.</text>
</comment>
<accession>A0ABT4J5X1</accession>
<dbReference type="EMBL" id="JAPTYD010000017">
    <property type="protein sequence ID" value="MCZ0962489.1"/>
    <property type="molecule type" value="Genomic_DNA"/>
</dbReference>
<protein>
    <recommendedName>
        <fullName evidence="3">DUF2169 domain-containing protein</fullName>
    </recommendedName>
</protein>
<sequence>MIIQAADTALPHMFLRGFRAPVGSRAAHVPGDPADPADDRTTFEEVGTFVARSRLSFAGAALDPGEVATEDKPYDGAPAAGPFRHESDIPVWKPAPDVIVVDTITAIAAVVNDPALAPLPPPPYSDALAADIDAVLVAAPFGTVQIDRGAGFGPALPLNFGWLSRGTAPRLALAGDAVTNDPWQLNKFKADQFKLPSGYDNAFQNGRPLAGQQGFAPGDRLRFTDTTPAGPDVVTTVTIPAAPVLAVTQDGAPLDPPLALTPLADTVVMDRGAQEFLILWRATFPWDARFETATLEVS</sequence>
<evidence type="ECO:0000313" key="2">
    <source>
        <dbReference type="Proteomes" id="UP001149822"/>
    </source>
</evidence>
<evidence type="ECO:0008006" key="3">
    <source>
        <dbReference type="Google" id="ProtNLM"/>
    </source>
</evidence>
<dbReference type="Proteomes" id="UP001149822">
    <property type="component" value="Unassembled WGS sequence"/>
</dbReference>
<organism evidence="1 2">
    <name type="scientific">Paracoccus benzoatiresistens</name>
    <dbReference type="NCBI Taxonomy" id="2997341"/>
    <lineage>
        <taxon>Bacteria</taxon>
        <taxon>Pseudomonadati</taxon>
        <taxon>Pseudomonadota</taxon>
        <taxon>Alphaproteobacteria</taxon>
        <taxon>Rhodobacterales</taxon>
        <taxon>Paracoccaceae</taxon>
        <taxon>Paracoccus</taxon>
    </lineage>
</organism>
<name>A0ABT4J5X1_9RHOB</name>